<evidence type="ECO:0000313" key="2">
    <source>
        <dbReference type="Proteomes" id="UP001590951"/>
    </source>
</evidence>
<dbReference type="EMBL" id="JBHFEH010000066">
    <property type="protein sequence ID" value="KAL2049331.1"/>
    <property type="molecule type" value="Genomic_DNA"/>
</dbReference>
<name>A0ABR4AUR4_9LECA</name>
<dbReference type="Proteomes" id="UP001590951">
    <property type="component" value="Unassembled WGS sequence"/>
</dbReference>
<proteinExistence type="predicted"/>
<organism evidence="1 2">
    <name type="scientific">Lepraria finkii</name>
    <dbReference type="NCBI Taxonomy" id="1340010"/>
    <lineage>
        <taxon>Eukaryota</taxon>
        <taxon>Fungi</taxon>
        <taxon>Dikarya</taxon>
        <taxon>Ascomycota</taxon>
        <taxon>Pezizomycotina</taxon>
        <taxon>Lecanoromycetes</taxon>
        <taxon>OSLEUM clade</taxon>
        <taxon>Lecanoromycetidae</taxon>
        <taxon>Lecanorales</taxon>
        <taxon>Lecanorineae</taxon>
        <taxon>Stereocaulaceae</taxon>
        <taxon>Lepraria</taxon>
    </lineage>
</organism>
<gene>
    <name evidence="1" type="ORF">ABVK25_010428</name>
</gene>
<comment type="caution">
    <text evidence="1">The sequence shown here is derived from an EMBL/GenBank/DDBJ whole genome shotgun (WGS) entry which is preliminary data.</text>
</comment>
<accession>A0ABR4AUR4</accession>
<evidence type="ECO:0008006" key="3">
    <source>
        <dbReference type="Google" id="ProtNLM"/>
    </source>
</evidence>
<reference evidence="1 2" key="1">
    <citation type="submission" date="2024-09" db="EMBL/GenBank/DDBJ databases">
        <title>Rethinking Asexuality: The Enigmatic Case of Functional Sexual Genes in Lepraria (Stereocaulaceae).</title>
        <authorList>
            <person name="Doellman M."/>
            <person name="Sun Y."/>
            <person name="Barcenas-Pena A."/>
            <person name="Lumbsch H.T."/>
            <person name="Grewe F."/>
        </authorList>
    </citation>
    <scope>NUCLEOTIDE SEQUENCE [LARGE SCALE GENOMIC DNA]</scope>
    <source>
        <strain evidence="1 2">Grewe 0041</strain>
    </source>
</reference>
<protein>
    <recommendedName>
        <fullName evidence="3">LAGLIDADG homing endonuclease</fullName>
    </recommendedName>
</protein>
<sequence>MPKSLTNHVEDLEDASRLSYINFVEKGTGSCSITILVRSIPPMKHKRIVEYLQKNHSTKTNGRYEMYKYLVTMDFPLFFFYLATTPPKSHHSKYSKNFRTNFGP</sequence>
<keyword evidence="2" id="KW-1185">Reference proteome</keyword>
<evidence type="ECO:0000313" key="1">
    <source>
        <dbReference type="EMBL" id="KAL2049331.1"/>
    </source>
</evidence>